<dbReference type="Proteomes" id="UP001055811">
    <property type="component" value="Linkage Group LG02"/>
</dbReference>
<accession>A0ACB9G4R1</accession>
<gene>
    <name evidence="1" type="ORF">L2E82_06995</name>
</gene>
<keyword evidence="2" id="KW-1185">Reference proteome</keyword>
<proteinExistence type="predicted"/>
<organism evidence="1 2">
    <name type="scientific">Cichorium intybus</name>
    <name type="common">Chicory</name>
    <dbReference type="NCBI Taxonomy" id="13427"/>
    <lineage>
        <taxon>Eukaryota</taxon>
        <taxon>Viridiplantae</taxon>
        <taxon>Streptophyta</taxon>
        <taxon>Embryophyta</taxon>
        <taxon>Tracheophyta</taxon>
        <taxon>Spermatophyta</taxon>
        <taxon>Magnoliopsida</taxon>
        <taxon>eudicotyledons</taxon>
        <taxon>Gunneridae</taxon>
        <taxon>Pentapetalae</taxon>
        <taxon>asterids</taxon>
        <taxon>campanulids</taxon>
        <taxon>Asterales</taxon>
        <taxon>Asteraceae</taxon>
        <taxon>Cichorioideae</taxon>
        <taxon>Cichorieae</taxon>
        <taxon>Cichoriinae</taxon>
        <taxon>Cichorium</taxon>
    </lineage>
</organism>
<sequence>MTIIIKINKAVLLLLIYYLITNIAKIRTGGRSEKLNFDLNLSLETHKVIDVDELVKNSYVVAVYNRKAPTHVYQYVLDSEVLSDTSLPQNPVNDHVVEEGIMVRTGWHTNHRIPFFRRGYMSK</sequence>
<evidence type="ECO:0000313" key="1">
    <source>
        <dbReference type="EMBL" id="KAI3778031.1"/>
    </source>
</evidence>
<reference evidence="1 2" key="2">
    <citation type="journal article" date="2022" name="Mol. Ecol. Resour.">
        <title>The genomes of chicory, endive, great burdock and yacon provide insights into Asteraceae paleo-polyploidization history and plant inulin production.</title>
        <authorList>
            <person name="Fan W."/>
            <person name="Wang S."/>
            <person name="Wang H."/>
            <person name="Wang A."/>
            <person name="Jiang F."/>
            <person name="Liu H."/>
            <person name="Zhao H."/>
            <person name="Xu D."/>
            <person name="Zhang Y."/>
        </authorList>
    </citation>
    <scope>NUCLEOTIDE SEQUENCE [LARGE SCALE GENOMIC DNA]</scope>
    <source>
        <strain evidence="2">cv. Punajuju</strain>
        <tissue evidence="1">Leaves</tissue>
    </source>
</reference>
<evidence type="ECO:0000313" key="2">
    <source>
        <dbReference type="Proteomes" id="UP001055811"/>
    </source>
</evidence>
<dbReference type="EMBL" id="CM042010">
    <property type="protein sequence ID" value="KAI3778031.1"/>
    <property type="molecule type" value="Genomic_DNA"/>
</dbReference>
<reference evidence="2" key="1">
    <citation type="journal article" date="2022" name="Mol. Ecol. Resour.">
        <title>The genomes of chicory, endive, great burdock and yacon provide insights into Asteraceae palaeo-polyploidization history and plant inulin production.</title>
        <authorList>
            <person name="Fan W."/>
            <person name="Wang S."/>
            <person name="Wang H."/>
            <person name="Wang A."/>
            <person name="Jiang F."/>
            <person name="Liu H."/>
            <person name="Zhao H."/>
            <person name="Xu D."/>
            <person name="Zhang Y."/>
        </authorList>
    </citation>
    <scope>NUCLEOTIDE SEQUENCE [LARGE SCALE GENOMIC DNA]</scope>
    <source>
        <strain evidence="2">cv. Punajuju</strain>
    </source>
</reference>
<comment type="caution">
    <text evidence="1">The sequence shown here is derived from an EMBL/GenBank/DDBJ whole genome shotgun (WGS) entry which is preliminary data.</text>
</comment>
<protein>
    <submittedName>
        <fullName evidence="1">Uncharacterized protein</fullName>
    </submittedName>
</protein>
<name>A0ACB9G4R1_CICIN</name>